<comment type="caution">
    <text evidence="1">The sequence shown here is derived from an EMBL/GenBank/DDBJ whole genome shotgun (WGS) entry which is preliminary data.</text>
</comment>
<gene>
    <name evidence="1" type="ORF">ACFPP9_13870</name>
</gene>
<name>A0ABW0PWW9_9HYPH</name>
<protein>
    <recommendedName>
        <fullName evidence="3">DUF4429 domain-containing protein</fullName>
    </recommendedName>
</protein>
<dbReference type="RefSeq" id="WP_266346406.1">
    <property type="nucleotide sequence ID" value="NZ_JAPKNH010000017.1"/>
</dbReference>
<keyword evidence="2" id="KW-1185">Reference proteome</keyword>
<dbReference type="EMBL" id="JBHSML010000004">
    <property type="protein sequence ID" value="MFC5516868.1"/>
    <property type="molecule type" value="Genomic_DNA"/>
</dbReference>
<proteinExistence type="predicted"/>
<organism evidence="1 2">
    <name type="scientific">Kaistia terrae</name>
    <dbReference type="NCBI Taxonomy" id="537017"/>
    <lineage>
        <taxon>Bacteria</taxon>
        <taxon>Pseudomonadati</taxon>
        <taxon>Pseudomonadota</taxon>
        <taxon>Alphaproteobacteria</taxon>
        <taxon>Hyphomicrobiales</taxon>
        <taxon>Kaistiaceae</taxon>
        <taxon>Kaistia</taxon>
    </lineage>
</organism>
<reference evidence="2" key="1">
    <citation type="journal article" date="2019" name="Int. J. Syst. Evol. Microbiol.">
        <title>The Global Catalogue of Microorganisms (GCM) 10K type strain sequencing project: providing services to taxonomists for standard genome sequencing and annotation.</title>
        <authorList>
            <consortium name="The Broad Institute Genomics Platform"/>
            <consortium name="The Broad Institute Genome Sequencing Center for Infectious Disease"/>
            <person name="Wu L."/>
            <person name="Ma J."/>
        </authorList>
    </citation>
    <scope>NUCLEOTIDE SEQUENCE [LARGE SCALE GENOMIC DNA]</scope>
    <source>
        <strain evidence="2">KACC 12633</strain>
    </source>
</reference>
<sequence length="274" mass="31060">MTEMGGLDRSAKQTLDRQLATGAIDVDDYRRRLEALQGVAIPTRSHTAPLESRPKAPMAEFEEISVFDTHISIGNRDYRFTDVVAVEGGAFESRMNLIPYIKSSTMEIMFLDGTHVRKNEEGLFFKGRRHKAIRHLLSLIRKLTFQPCLEELCADLRAGAVKIGMESDTPIKSVVSVALDSMRSRRMTAIYLDREGAISNGSFSLKLSHCRLKGQLELGIHRHQLRQPYSVYASDKKTLMERSPNVALRFDIEGRYRSDVVMALLRWMADGNRL</sequence>
<accession>A0ABW0PWW9</accession>
<evidence type="ECO:0000313" key="1">
    <source>
        <dbReference type="EMBL" id="MFC5516868.1"/>
    </source>
</evidence>
<dbReference type="Proteomes" id="UP001596150">
    <property type="component" value="Unassembled WGS sequence"/>
</dbReference>
<evidence type="ECO:0008006" key="3">
    <source>
        <dbReference type="Google" id="ProtNLM"/>
    </source>
</evidence>
<evidence type="ECO:0000313" key="2">
    <source>
        <dbReference type="Proteomes" id="UP001596150"/>
    </source>
</evidence>